<sequence length="755" mass="83148">MDLEIDPNLDAPTTLVDSRSEQQDGCDQNDLNENSSRDLSEPHTDTDMNMNDAFSSVFSDLPDFDDLMQDVPDEENSSKHQMVSQQQIHPAPLQYPVPDTDFVSDDDELPPDSNPWLAAVRARASATSSISNTPTSSAPTKSQAPRRTGSRKSEPIVLIDTAARSSQRSRMSDSMFVSDDEFDDRPPSSNPHLAAAIRRMAGNASNTPTSSASTSRTSTPKLPPHLAPVRRAAHRKSLDPSSQIPTAEEREILDQTEYPVDDIINEKTVNGEKKYLIKWKPIHGREFMDTWEPAENANALAVRDWELTKMKKAQWKKKATKKAVEATPRQPREPSPILGEEDTSMFFADTAGDESLATQSARFVTNLHTRSPSPESSSDRVSSRARRSGIIKDDPLVMVAETLSDPAPEPADRTLSRYAAQSIPINAVAPKPVAKPALEPAIDSCTVPAVQPMQPTALTTELASQVAGTKMTEKEAKKALRRIKLAKNEAKRKRKRENRMYSRYMRDVSSEVSDVKNTFSGWDQCMSKAYCKWPVIIGIIVGVVIAISIVWCLVRCLCCGVECCCSCMSCFSCCTSCCRNGHHRNQGYTQPPPPVSQFSQYTQYQPAAAPVYRSQQPQYARFDAPSSNKPFNEDALPVMPSWSQSRTLRQQNTDMEMGSMNNQAAQPMLPKSPHTQVHEYPYQANAGAYGGDLGTSHSPYAPQAEQYGYGHYSPRVASPGYEASVAGTAAPSYHTTAPAAHGVARKPVSGSWRDL</sequence>
<dbReference type="PANTHER" id="PTHR40018:SF1">
    <property type="entry name" value="[PSI+] INDUCTION PROTEIN 2"/>
    <property type="match status" value="1"/>
</dbReference>
<feature type="region of interest" description="Disordered" evidence="3">
    <location>
        <begin position="1"/>
        <end position="253"/>
    </location>
</feature>
<comment type="subunit">
    <text evidence="1">Component of the NuA4 histone acetyltransferase complex.</text>
</comment>
<dbReference type="GO" id="GO:0005935">
    <property type="term" value="C:cellular bud neck"/>
    <property type="evidence" value="ECO:0007669"/>
    <property type="project" value="TreeGrafter"/>
</dbReference>
<reference evidence="6" key="2">
    <citation type="submission" date="2021-08" db="EMBL/GenBank/DDBJ databases">
        <authorList>
            <person name="Gostincar C."/>
            <person name="Sun X."/>
            <person name="Song Z."/>
            <person name="Gunde-Cimerman N."/>
        </authorList>
    </citation>
    <scope>NUCLEOTIDE SEQUENCE</scope>
    <source>
        <strain evidence="6">EXF-9298</strain>
    </source>
</reference>
<feature type="region of interest" description="Disordered" evidence="3">
    <location>
        <begin position="365"/>
        <end position="388"/>
    </location>
</feature>
<dbReference type="SUPFAM" id="SSF54160">
    <property type="entry name" value="Chromo domain-like"/>
    <property type="match status" value="1"/>
</dbReference>
<dbReference type="Gene3D" id="2.40.50.40">
    <property type="match status" value="1"/>
</dbReference>
<feature type="compositionally biased region" description="Basic and acidic residues" evidence="3">
    <location>
        <begin position="35"/>
        <end position="46"/>
    </location>
</feature>
<dbReference type="GO" id="GO:0005886">
    <property type="term" value="C:plasma membrane"/>
    <property type="evidence" value="ECO:0007669"/>
    <property type="project" value="TreeGrafter"/>
</dbReference>
<feature type="domain" description="Chromo" evidence="5">
    <location>
        <begin position="258"/>
        <end position="296"/>
    </location>
</feature>
<reference evidence="6" key="1">
    <citation type="journal article" date="2021" name="J Fungi (Basel)">
        <title>Virulence traits and population genomics of the black yeast Aureobasidium melanogenum.</title>
        <authorList>
            <person name="Cernosa A."/>
            <person name="Sun X."/>
            <person name="Gostincar C."/>
            <person name="Fang C."/>
            <person name="Gunde-Cimerman N."/>
            <person name="Song Z."/>
        </authorList>
    </citation>
    <scope>NUCLEOTIDE SEQUENCE</scope>
    <source>
        <strain evidence="6">EXF-9298</strain>
    </source>
</reference>
<evidence type="ECO:0000256" key="3">
    <source>
        <dbReference type="SAM" id="MobiDB-lite"/>
    </source>
</evidence>
<name>A0A9P8G513_AURME</name>
<dbReference type="PANTHER" id="PTHR40018">
    <property type="entry name" value="[PSI+] INDUCTION PROTEIN 2"/>
    <property type="match status" value="1"/>
</dbReference>
<protein>
    <recommendedName>
        <fullName evidence="5">Chromo domain-containing protein</fullName>
    </recommendedName>
</protein>
<feature type="compositionally biased region" description="Acidic residues" evidence="3">
    <location>
        <begin position="62"/>
        <end position="75"/>
    </location>
</feature>
<comment type="caution">
    <text evidence="6">The sequence shown here is derived from an EMBL/GenBank/DDBJ whole genome shotgun (WGS) entry which is preliminary data.</text>
</comment>
<dbReference type="EMBL" id="JAHFXS010000004">
    <property type="protein sequence ID" value="KAG9991210.1"/>
    <property type="molecule type" value="Genomic_DNA"/>
</dbReference>
<dbReference type="InterPro" id="IPR037504">
    <property type="entry name" value="PSI_induc_2"/>
</dbReference>
<dbReference type="InterPro" id="IPR016197">
    <property type="entry name" value="Chromo-like_dom_sf"/>
</dbReference>
<feature type="coiled-coil region" evidence="2">
    <location>
        <begin position="469"/>
        <end position="507"/>
    </location>
</feature>
<feature type="region of interest" description="Disordered" evidence="3">
    <location>
        <begin position="318"/>
        <end position="341"/>
    </location>
</feature>
<feature type="compositionally biased region" description="Low complexity" evidence="3">
    <location>
        <begin position="203"/>
        <end position="220"/>
    </location>
</feature>
<proteinExistence type="predicted"/>
<dbReference type="GO" id="GO:0006338">
    <property type="term" value="P:chromatin remodeling"/>
    <property type="evidence" value="ECO:0007669"/>
    <property type="project" value="UniProtKB-ARBA"/>
</dbReference>
<evidence type="ECO:0000256" key="1">
    <source>
        <dbReference type="ARBA" id="ARBA00011353"/>
    </source>
</evidence>
<feature type="compositionally biased region" description="Polar residues" evidence="3">
    <location>
        <begin position="23"/>
        <end position="34"/>
    </location>
</feature>
<feature type="compositionally biased region" description="Polar residues" evidence="3">
    <location>
        <begin position="79"/>
        <end position="88"/>
    </location>
</feature>
<feature type="compositionally biased region" description="Low complexity" evidence="3">
    <location>
        <begin position="118"/>
        <end position="131"/>
    </location>
</feature>
<feature type="compositionally biased region" description="Low complexity" evidence="3">
    <location>
        <begin position="164"/>
        <end position="175"/>
    </location>
</feature>
<feature type="compositionally biased region" description="Polar residues" evidence="3">
    <location>
        <begin position="132"/>
        <end position="145"/>
    </location>
</feature>
<feature type="compositionally biased region" description="Polar residues" evidence="3">
    <location>
        <begin position="47"/>
        <end position="58"/>
    </location>
</feature>
<keyword evidence="2" id="KW-0175">Coiled coil</keyword>
<dbReference type="AlphaFoldDB" id="A0A9P8G513"/>
<gene>
    <name evidence="6" type="ORF">KCU98_g552</name>
</gene>
<keyword evidence="7" id="KW-1185">Reference proteome</keyword>
<evidence type="ECO:0000256" key="2">
    <source>
        <dbReference type="SAM" id="Coils"/>
    </source>
</evidence>
<evidence type="ECO:0000313" key="6">
    <source>
        <dbReference type="EMBL" id="KAG9991210.1"/>
    </source>
</evidence>
<dbReference type="CDD" id="cd00024">
    <property type="entry name" value="CD_CSD"/>
    <property type="match status" value="1"/>
</dbReference>
<dbReference type="PROSITE" id="PS50013">
    <property type="entry name" value="CHROMO_2"/>
    <property type="match status" value="1"/>
</dbReference>
<dbReference type="InterPro" id="IPR000953">
    <property type="entry name" value="Chromo/chromo_shadow_dom"/>
</dbReference>
<accession>A0A9P8G513</accession>
<feature type="non-terminal residue" evidence="6">
    <location>
        <position position="755"/>
    </location>
</feature>
<keyword evidence="4" id="KW-1133">Transmembrane helix</keyword>
<feature type="transmembrane region" description="Helical" evidence="4">
    <location>
        <begin position="533"/>
        <end position="554"/>
    </location>
</feature>
<evidence type="ECO:0000259" key="5">
    <source>
        <dbReference type="PROSITE" id="PS50013"/>
    </source>
</evidence>
<evidence type="ECO:0000256" key="4">
    <source>
        <dbReference type="SAM" id="Phobius"/>
    </source>
</evidence>
<keyword evidence="4" id="KW-0472">Membrane</keyword>
<organism evidence="6 7">
    <name type="scientific">Aureobasidium melanogenum</name>
    <name type="common">Aureobasidium pullulans var. melanogenum</name>
    <dbReference type="NCBI Taxonomy" id="46634"/>
    <lineage>
        <taxon>Eukaryota</taxon>
        <taxon>Fungi</taxon>
        <taxon>Dikarya</taxon>
        <taxon>Ascomycota</taxon>
        <taxon>Pezizomycotina</taxon>
        <taxon>Dothideomycetes</taxon>
        <taxon>Dothideomycetidae</taxon>
        <taxon>Dothideales</taxon>
        <taxon>Saccotheciaceae</taxon>
        <taxon>Aureobasidium</taxon>
    </lineage>
</organism>
<dbReference type="Proteomes" id="UP000729357">
    <property type="component" value="Unassembled WGS sequence"/>
</dbReference>
<evidence type="ECO:0000313" key="7">
    <source>
        <dbReference type="Proteomes" id="UP000729357"/>
    </source>
</evidence>
<keyword evidence="4" id="KW-0812">Transmembrane</keyword>